<evidence type="ECO:0000313" key="2">
    <source>
        <dbReference type="EMBL" id="TGO32785.1"/>
    </source>
</evidence>
<gene>
    <name evidence="2" type="ORF">BHYA_0289g00110</name>
</gene>
<evidence type="ECO:0000313" key="3">
    <source>
        <dbReference type="Proteomes" id="UP000297814"/>
    </source>
</evidence>
<feature type="transmembrane region" description="Helical" evidence="1">
    <location>
        <begin position="326"/>
        <end position="344"/>
    </location>
</feature>
<proteinExistence type="predicted"/>
<dbReference type="Proteomes" id="UP000297814">
    <property type="component" value="Unassembled WGS sequence"/>
</dbReference>
<dbReference type="AlphaFoldDB" id="A0A4Z1G7C0"/>
<keyword evidence="1" id="KW-1133">Transmembrane helix</keyword>
<keyword evidence="1" id="KW-0472">Membrane</keyword>
<name>A0A4Z1G7C0_9HELO</name>
<reference evidence="2 3" key="1">
    <citation type="submission" date="2017-12" db="EMBL/GenBank/DDBJ databases">
        <title>Comparative genomics of Botrytis spp.</title>
        <authorList>
            <person name="Valero-Jimenez C.A."/>
            <person name="Tapia P."/>
            <person name="Veloso J."/>
            <person name="Silva-Moreno E."/>
            <person name="Staats M."/>
            <person name="Valdes J.H."/>
            <person name="Van Kan J.A.L."/>
        </authorList>
    </citation>
    <scope>NUCLEOTIDE SEQUENCE [LARGE SCALE GENOMIC DNA]</scope>
    <source>
        <strain evidence="2 3">Bh0001</strain>
    </source>
</reference>
<keyword evidence="3" id="KW-1185">Reference proteome</keyword>
<accession>A0A4Z1G7C0</accession>
<feature type="transmembrane region" description="Helical" evidence="1">
    <location>
        <begin position="356"/>
        <end position="374"/>
    </location>
</feature>
<dbReference type="EMBL" id="PQXK01000289">
    <property type="protein sequence ID" value="TGO32785.1"/>
    <property type="molecule type" value="Genomic_DNA"/>
</dbReference>
<keyword evidence="1" id="KW-0812">Transmembrane</keyword>
<comment type="caution">
    <text evidence="2">The sequence shown here is derived from an EMBL/GenBank/DDBJ whole genome shotgun (WGS) entry which is preliminary data.</text>
</comment>
<protein>
    <submittedName>
        <fullName evidence="2">Uncharacterized protein</fullName>
    </submittedName>
</protein>
<evidence type="ECO:0000256" key="1">
    <source>
        <dbReference type="SAM" id="Phobius"/>
    </source>
</evidence>
<sequence>MCSDFSYADMEPTCPLRGFSELKAWSSWVIRSGPELTTGNLIYEPLSNTNRQLASSVLQDWSHSYTSSVSLFPYIALQSLWTTITPLNLPGHSVSQPKLSSQAATPILRPFVQVKCNIYESDTDSIATGNWRPGSDITFSLISSLTSHNLAMHGDVNTITISGLDFGNFEEENNIHMAWVNLHDFSNSGSIGAILKLPNNKNGIGHSHIVPCTVDARWISAELSIEPATSQSVFNANGSRSSDLASVASDMIKIGFEWAQLMSLVTPIDHKYPSSLDMPTNSTIYMPNATSIEVLLKQRLLYNGWLPNTSTSFDAPDLFNASTRQTMIQAFISIFLGILIADSLARYGIISSTTRLALATLLTHTPMTLIFIVYLCFAGWTTKSWGSIGGLVALALISRRTKGFRGTDAGISRAETWAQNVRIVEAGDGGLKMRFEEDGEGEGIKMGKRVQVGKKYGYQKVAVKANKRGKTFASMP</sequence>
<organism evidence="2 3">
    <name type="scientific">Botrytis hyacinthi</name>
    <dbReference type="NCBI Taxonomy" id="278943"/>
    <lineage>
        <taxon>Eukaryota</taxon>
        <taxon>Fungi</taxon>
        <taxon>Dikarya</taxon>
        <taxon>Ascomycota</taxon>
        <taxon>Pezizomycotina</taxon>
        <taxon>Leotiomycetes</taxon>
        <taxon>Helotiales</taxon>
        <taxon>Sclerotiniaceae</taxon>
        <taxon>Botrytis</taxon>
    </lineage>
</organism>